<protein>
    <submittedName>
        <fullName evidence="2">Uncharacterized protein</fullName>
    </submittedName>
</protein>
<proteinExistence type="predicted"/>
<evidence type="ECO:0000313" key="3">
    <source>
        <dbReference type="Proteomes" id="UP000266861"/>
    </source>
</evidence>
<sequence>MNSLQQHKNLQTIIKTTRKVMTRLIRRTILSRLFLISTLLLVGIITIAIGAPFAETIEVVKAVKFPQMGSSNFTLNRRFIAGILGLPQCLDEKYPDLFNSFCLYLKQIISTCNCPDDTVCMNFATDPGPPLPSQYVSFTICVDKEFVKKFKRDKDGVFCQTYVINGVTGEIATISVDVYDSNSDLVKIRTISVSTGTQYGSKQNTNNYTKIINCKNGQKIKVCMDIAVAGVTVFAIFTLLDGLYSSSN</sequence>
<dbReference type="EMBL" id="PQFF01000215">
    <property type="protein sequence ID" value="RHZ73203.1"/>
    <property type="molecule type" value="Genomic_DNA"/>
</dbReference>
<keyword evidence="3" id="KW-1185">Reference proteome</keyword>
<feature type="transmembrane region" description="Helical" evidence="1">
    <location>
        <begin position="33"/>
        <end position="54"/>
    </location>
</feature>
<gene>
    <name evidence="2" type="ORF">Glove_232g77</name>
</gene>
<name>A0A397IJJ6_9GLOM</name>
<keyword evidence="1" id="KW-1133">Transmembrane helix</keyword>
<accession>A0A397IJJ6</accession>
<comment type="caution">
    <text evidence="2">The sequence shown here is derived from an EMBL/GenBank/DDBJ whole genome shotgun (WGS) entry which is preliminary data.</text>
</comment>
<evidence type="ECO:0000256" key="1">
    <source>
        <dbReference type="SAM" id="Phobius"/>
    </source>
</evidence>
<dbReference type="Proteomes" id="UP000266861">
    <property type="component" value="Unassembled WGS sequence"/>
</dbReference>
<evidence type="ECO:0000313" key="2">
    <source>
        <dbReference type="EMBL" id="RHZ73203.1"/>
    </source>
</evidence>
<organism evidence="2 3">
    <name type="scientific">Diversispora epigaea</name>
    <dbReference type="NCBI Taxonomy" id="1348612"/>
    <lineage>
        <taxon>Eukaryota</taxon>
        <taxon>Fungi</taxon>
        <taxon>Fungi incertae sedis</taxon>
        <taxon>Mucoromycota</taxon>
        <taxon>Glomeromycotina</taxon>
        <taxon>Glomeromycetes</taxon>
        <taxon>Diversisporales</taxon>
        <taxon>Diversisporaceae</taxon>
        <taxon>Diversispora</taxon>
    </lineage>
</organism>
<keyword evidence="1" id="KW-0812">Transmembrane</keyword>
<dbReference type="AlphaFoldDB" id="A0A397IJJ6"/>
<keyword evidence="1" id="KW-0472">Membrane</keyword>
<reference evidence="2 3" key="1">
    <citation type="submission" date="2018-08" db="EMBL/GenBank/DDBJ databases">
        <title>Genome and evolution of the arbuscular mycorrhizal fungus Diversispora epigaea (formerly Glomus versiforme) and its bacterial endosymbionts.</title>
        <authorList>
            <person name="Sun X."/>
            <person name="Fei Z."/>
            <person name="Harrison M."/>
        </authorList>
    </citation>
    <scope>NUCLEOTIDE SEQUENCE [LARGE SCALE GENOMIC DNA]</scope>
    <source>
        <strain evidence="2 3">IT104</strain>
    </source>
</reference>